<accession>A0A2S7T489</accession>
<feature type="signal peptide" evidence="1">
    <location>
        <begin position="1"/>
        <end position="23"/>
    </location>
</feature>
<dbReference type="OrthoDB" id="1448832at2"/>
<gene>
    <name evidence="2" type="ORF">BST99_00400</name>
</gene>
<dbReference type="Proteomes" id="UP000239366">
    <property type="component" value="Unassembled WGS sequence"/>
</dbReference>
<comment type="caution">
    <text evidence="2">The sequence shown here is derived from an EMBL/GenBank/DDBJ whole genome shotgun (WGS) entry which is preliminary data.</text>
</comment>
<proteinExistence type="predicted"/>
<keyword evidence="1" id="KW-0732">Signal</keyword>
<protein>
    <submittedName>
        <fullName evidence="2">Uncharacterized protein</fullName>
    </submittedName>
</protein>
<evidence type="ECO:0000313" key="3">
    <source>
        <dbReference type="Proteomes" id="UP000239366"/>
    </source>
</evidence>
<feature type="chain" id="PRO_5015608963" evidence="1">
    <location>
        <begin position="24"/>
        <end position="182"/>
    </location>
</feature>
<keyword evidence="3" id="KW-1185">Reference proteome</keyword>
<dbReference type="EMBL" id="MQVX01000001">
    <property type="protein sequence ID" value="PQJ14408.1"/>
    <property type="molecule type" value="Genomic_DNA"/>
</dbReference>
<reference evidence="3" key="1">
    <citation type="submission" date="2016-11" db="EMBL/GenBank/DDBJ databases">
        <title>Trade-off between light-utilization and light-protection in marine flavobacteria.</title>
        <authorList>
            <person name="Kumagai Y."/>
            <person name="Yoshizawa S."/>
            <person name="Kogure K."/>
        </authorList>
    </citation>
    <scope>NUCLEOTIDE SEQUENCE [LARGE SCALE GENOMIC DNA]</scope>
    <source>
        <strain evidence="3">SG-18</strain>
    </source>
</reference>
<dbReference type="AlphaFoldDB" id="A0A2S7T489"/>
<organism evidence="2 3">
    <name type="scientific">Aureicoccus marinus</name>
    <dbReference type="NCBI Taxonomy" id="754435"/>
    <lineage>
        <taxon>Bacteria</taxon>
        <taxon>Pseudomonadati</taxon>
        <taxon>Bacteroidota</taxon>
        <taxon>Flavobacteriia</taxon>
        <taxon>Flavobacteriales</taxon>
        <taxon>Flavobacteriaceae</taxon>
        <taxon>Aureicoccus</taxon>
    </lineage>
</organism>
<evidence type="ECO:0000313" key="2">
    <source>
        <dbReference type="EMBL" id="PQJ14408.1"/>
    </source>
</evidence>
<name>A0A2S7T489_9FLAO</name>
<dbReference type="RefSeq" id="WP_105000040.1">
    <property type="nucleotide sequence ID" value="NZ_MQVX01000001.1"/>
</dbReference>
<evidence type="ECO:0000256" key="1">
    <source>
        <dbReference type="SAM" id="SignalP"/>
    </source>
</evidence>
<sequence length="182" mass="20118">MKTRLLFWFFLALLGLFSLNSCSEELDFDQAEDLQVTPTVATSLFYLETPEAEINSAPAGSFISEVFEFEAFSEDFIAENVLEGTITYEYENSTSKEIQLNIEFLDAAGEVLDVEQFPVDAPSGAVQREVLYGVGGKSLDILRNTTQIRLSGANRGDNTSTSSASEPKFILRSSAAFRLQLQ</sequence>